<reference evidence="2" key="1">
    <citation type="submission" date="2021-01" db="EMBL/GenBank/DDBJ databases">
        <authorList>
            <person name="Corre E."/>
            <person name="Pelletier E."/>
            <person name="Niang G."/>
            <person name="Scheremetjew M."/>
            <person name="Finn R."/>
            <person name="Kale V."/>
            <person name="Holt S."/>
            <person name="Cochrane G."/>
            <person name="Meng A."/>
            <person name="Brown T."/>
            <person name="Cohen L."/>
        </authorList>
    </citation>
    <scope>NUCLEOTIDE SEQUENCE</scope>
    <source>
        <strain evidence="2">CCMP1510</strain>
    </source>
</reference>
<dbReference type="EMBL" id="HBIJ01004256">
    <property type="protein sequence ID" value="CAE0362275.1"/>
    <property type="molecule type" value="Transcribed_RNA"/>
</dbReference>
<accession>A0A7S3NI40</accession>
<evidence type="ECO:0000313" key="2">
    <source>
        <dbReference type="EMBL" id="CAE0362275.1"/>
    </source>
</evidence>
<feature type="transmembrane region" description="Helical" evidence="1">
    <location>
        <begin position="6"/>
        <end position="24"/>
    </location>
</feature>
<protein>
    <submittedName>
        <fullName evidence="2">Uncharacterized protein</fullName>
    </submittedName>
</protein>
<keyword evidence="1" id="KW-0812">Transmembrane</keyword>
<organism evidence="2">
    <name type="scientific">Aureoumbra lagunensis</name>
    <dbReference type="NCBI Taxonomy" id="44058"/>
    <lineage>
        <taxon>Eukaryota</taxon>
        <taxon>Sar</taxon>
        <taxon>Stramenopiles</taxon>
        <taxon>Ochrophyta</taxon>
        <taxon>Pelagophyceae</taxon>
        <taxon>Pelagomonadales</taxon>
        <taxon>Aureoumbra</taxon>
    </lineage>
</organism>
<gene>
    <name evidence="2" type="ORF">ALAG00032_LOCUS3016</name>
</gene>
<name>A0A7S3NI40_9STRA</name>
<keyword evidence="1" id="KW-0472">Membrane</keyword>
<sequence>MMVRRLWLIVIFILLVMISLLFHYSRKESHASIFANKQMQNLPSIVKVELLCEQRLAVWEVDGQARCTADETVSLHDRAWERIAIDGAAGWFALRRAAKYLAYGDDAVFVSLARPKDSRGVAKDGRLHWRFLRHQNRGQWRSLENRYTGTVLQVIDNPNRPGILQGGSVGSQFKIRILDESQLLAAKAASAAAERKELRQRQQDLAKAHRIFLAAKARGENCIISMALYGRDPKYIIGALKNAELMETYFPGWILRIYADRNTVPQATLRGLAALGADVRLVGTRRNYQIYTPKSAGMFWRFFVADDPKVTRFIVRDSDSRLNARDACAVAEWIHLSTTTLPDLTIHSIRDHPNHDRHLNGGLWGATNASRISGKLRTMASHFPDHESYGADLNFLTTEILPLIEHNILSHDSYTCLKYQPNARPFPTQRPHNFQHVGQVFDEFDQPRMDDIDSFLRGNPVPEPCRGRTHWTYG</sequence>
<evidence type="ECO:0000256" key="1">
    <source>
        <dbReference type="SAM" id="Phobius"/>
    </source>
</evidence>
<keyword evidence="1" id="KW-1133">Transmembrane helix</keyword>
<proteinExistence type="predicted"/>
<dbReference type="AlphaFoldDB" id="A0A7S3NI40"/>